<comment type="function">
    <text evidence="2">Catalyzes the oxidation of either pyridoxine 5'-phosphate (PNP) or pyridoxamine 5'-phosphate (PMP) into pyridoxal 5'-phosphate (PLP).</text>
</comment>
<dbReference type="InterPro" id="IPR019576">
    <property type="entry name" value="Pyridoxamine_oxidase_dimer_C"/>
</dbReference>
<proteinExistence type="inferred from homology"/>
<keyword evidence="11" id="KW-0664">Pyridoxine biosynthesis</keyword>
<evidence type="ECO:0000259" key="12">
    <source>
        <dbReference type="Pfam" id="PF01243"/>
    </source>
</evidence>
<dbReference type="Pfam" id="PF10590">
    <property type="entry name" value="PNP_phzG_C"/>
    <property type="match status" value="1"/>
</dbReference>
<evidence type="ECO:0000256" key="11">
    <source>
        <dbReference type="ARBA" id="ARBA00023096"/>
    </source>
</evidence>
<keyword evidence="10" id="KW-0560">Oxidoreductase</keyword>
<dbReference type="AlphaFoldDB" id="A0A8C4N6L9"/>
<accession>A0A8C4N6L9</accession>
<dbReference type="GO" id="GO:0004733">
    <property type="term" value="F:pyridoxamine phosphate oxidase activity"/>
    <property type="evidence" value="ECO:0007669"/>
    <property type="project" value="UniProtKB-EC"/>
</dbReference>
<feature type="domain" description="Pyridoxine 5'-phosphate oxidase dimerisation C-terminal" evidence="13">
    <location>
        <begin position="229"/>
        <end position="283"/>
    </location>
</feature>
<evidence type="ECO:0000256" key="9">
    <source>
        <dbReference type="ARBA" id="ARBA00022643"/>
    </source>
</evidence>
<dbReference type="FunFam" id="2.30.110.10:FF:000005">
    <property type="entry name" value="NAD(P)H-hydrate epimerase"/>
    <property type="match status" value="1"/>
</dbReference>
<comment type="pathway">
    <text evidence="3">Cofactor metabolism; pyridoxal 5'-phosphate salvage; pyridoxal 5'-phosphate from pyridoxamine 5'-phosphate: step 1/1.</text>
</comment>
<dbReference type="GO" id="GO:0010181">
    <property type="term" value="F:FMN binding"/>
    <property type="evidence" value="ECO:0007669"/>
    <property type="project" value="InterPro"/>
</dbReference>
<name>A0A8C4N6L9_EPTBU</name>
<evidence type="ECO:0000256" key="1">
    <source>
        <dbReference type="ARBA" id="ARBA00001917"/>
    </source>
</evidence>
<dbReference type="SUPFAM" id="SSF50475">
    <property type="entry name" value="FMN-binding split barrel"/>
    <property type="match status" value="1"/>
</dbReference>
<protein>
    <recommendedName>
        <fullName evidence="7">pyridoxal 5'-phosphate synthase</fullName>
        <ecNumber evidence="7">1.4.3.5</ecNumber>
    </recommendedName>
</protein>
<dbReference type="Pfam" id="PF01243">
    <property type="entry name" value="PNPOx_N"/>
    <property type="match status" value="1"/>
</dbReference>
<dbReference type="PANTHER" id="PTHR10851">
    <property type="entry name" value="PYRIDOXINE-5-PHOSPHATE OXIDASE"/>
    <property type="match status" value="1"/>
</dbReference>
<evidence type="ECO:0000256" key="2">
    <source>
        <dbReference type="ARBA" id="ARBA00003691"/>
    </source>
</evidence>
<evidence type="ECO:0000256" key="7">
    <source>
        <dbReference type="ARBA" id="ARBA00012801"/>
    </source>
</evidence>
<comment type="cofactor">
    <cofactor evidence="1">
        <name>FMN</name>
        <dbReference type="ChEBI" id="CHEBI:58210"/>
    </cofactor>
</comment>
<evidence type="ECO:0000256" key="6">
    <source>
        <dbReference type="ARBA" id="ARBA00011738"/>
    </source>
</evidence>
<organism evidence="14 15">
    <name type="scientific">Eptatretus burgeri</name>
    <name type="common">Inshore hagfish</name>
    <dbReference type="NCBI Taxonomy" id="7764"/>
    <lineage>
        <taxon>Eukaryota</taxon>
        <taxon>Metazoa</taxon>
        <taxon>Chordata</taxon>
        <taxon>Craniata</taxon>
        <taxon>Vertebrata</taxon>
        <taxon>Cyclostomata</taxon>
        <taxon>Myxini</taxon>
        <taxon>Myxiniformes</taxon>
        <taxon>Myxinidae</taxon>
        <taxon>Eptatretinae</taxon>
        <taxon>Eptatretus</taxon>
    </lineage>
</organism>
<evidence type="ECO:0000256" key="4">
    <source>
        <dbReference type="ARBA" id="ARBA00005037"/>
    </source>
</evidence>
<evidence type="ECO:0000313" key="15">
    <source>
        <dbReference type="Proteomes" id="UP000694388"/>
    </source>
</evidence>
<feature type="domain" description="Pyridoxamine 5'-phosphate oxidase N-terminal" evidence="12">
    <location>
        <begin position="97"/>
        <end position="214"/>
    </location>
</feature>
<dbReference type="Gene3D" id="2.30.110.10">
    <property type="entry name" value="Electron Transport, Fmn-binding Protein, Chain A"/>
    <property type="match status" value="1"/>
</dbReference>
<dbReference type="NCBIfam" id="NF004231">
    <property type="entry name" value="PRK05679.1"/>
    <property type="match status" value="1"/>
</dbReference>
<evidence type="ECO:0000256" key="10">
    <source>
        <dbReference type="ARBA" id="ARBA00023002"/>
    </source>
</evidence>
<sequence>MWRKARRLSFYLNLTVGPTDVDVRVEGNKCGIRALLGGVTRTRVPVPPCGLSHMDFTSMRKPYCGDEEVLDESKLQSLDPIKQFEEWFKVAMKCKEIGEPNAMCLATSTKDGKPSARTVLMKGFDQDGFRFFTNYEGRKARELDSNPFAALSFYWEPLHRSVRVEGSVERLPRRESEEYFHSRPKPSQIGAVVSHQSTVIASREVLQQKQAQLEELYKNSDVIPMPSQWGGYLVKPKVMEFWQGHTNRLHDRIVFRRSRPGDDADGVLTHPAAPGWVFERLAP</sequence>
<dbReference type="GO" id="GO:0008615">
    <property type="term" value="P:pyridoxine biosynthetic process"/>
    <property type="evidence" value="ECO:0007669"/>
    <property type="project" value="UniProtKB-KW"/>
</dbReference>
<evidence type="ECO:0000259" key="13">
    <source>
        <dbReference type="Pfam" id="PF10590"/>
    </source>
</evidence>
<evidence type="ECO:0000256" key="3">
    <source>
        <dbReference type="ARBA" id="ARBA00004738"/>
    </source>
</evidence>
<evidence type="ECO:0000256" key="8">
    <source>
        <dbReference type="ARBA" id="ARBA00022630"/>
    </source>
</evidence>
<comment type="pathway">
    <text evidence="4">Cofactor metabolism; pyridoxal 5'-phosphate salvage; pyridoxal 5'-phosphate from pyridoxine 5'-phosphate: step 1/1.</text>
</comment>
<keyword evidence="8" id="KW-0285">Flavoprotein</keyword>
<dbReference type="InterPro" id="IPR012349">
    <property type="entry name" value="Split_barrel_FMN-bd"/>
</dbReference>
<evidence type="ECO:0000256" key="5">
    <source>
        <dbReference type="ARBA" id="ARBA00007301"/>
    </source>
</evidence>
<dbReference type="OMA" id="AYFRTRP"/>
<dbReference type="InterPro" id="IPR019740">
    <property type="entry name" value="Pyridox_Oxase_CS"/>
</dbReference>
<dbReference type="UniPathway" id="UPA01068">
    <property type="reaction ID" value="UER00304"/>
</dbReference>
<dbReference type="Proteomes" id="UP000694388">
    <property type="component" value="Unplaced"/>
</dbReference>
<dbReference type="InterPro" id="IPR000659">
    <property type="entry name" value="Pyridox_Oxase"/>
</dbReference>
<dbReference type="PROSITE" id="PS01064">
    <property type="entry name" value="PYRIDOX_OXIDASE"/>
    <property type="match status" value="1"/>
</dbReference>
<evidence type="ECO:0000313" key="14">
    <source>
        <dbReference type="Ensembl" id="ENSEBUP00000001618.1"/>
    </source>
</evidence>
<dbReference type="NCBIfam" id="TIGR00558">
    <property type="entry name" value="pdxH"/>
    <property type="match status" value="1"/>
</dbReference>
<dbReference type="InterPro" id="IPR011576">
    <property type="entry name" value="Pyridox_Oxase_N"/>
</dbReference>
<dbReference type="Ensembl" id="ENSEBUT00000001948.1">
    <property type="protein sequence ID" value="ENSEBUP00000001618.1"/>
    <property type="gene ID" value="ENSEBUG00000001354.1"/>
</dbReference>
<comment type="subunit">
    <text evidence="6">Homodimer.</text>
</comment>
<keyword evidence="9" id="KW-0288">FMN</keyword>
<dbReference type="PANTHER" id="PTHR10851:SF0">
    <property type="entry name" value="PYRIDOXINE-5'-PHOSPHATE OXIDASE"/>
    <property type="match status" value="1"/>
</dbReference>
<keyword evidence="15" id="KW-1185">Reference proteome</keyword>
<comment type="similarity">
    <text evidence="5">Belongs to the pyridoxamine 5'-phosphate oxidase family.</text>
</comment>
<dbReference type="HAMAP" id="MF_01629">
    <property type="entry name" value="PdxH"/>
    <property type="match status" value="1"/>
</dbReference>
<reference evidence="14" key="2">
    <citation type="submission" date="2025-09" db="UniProtKB">
        <authorList>
            <consortium name="Ensembl"/>
        </authorList>
    </citation>
    <scope>IDENTIFICATION</scope>
</reference>
<reference evidence="14" key="1">
    <citation type="submission" date="2025-08" db="UniProtKB">
        <authorList>
            <consortium name="Ensembl"/>
        </authorList>
    </citation>
    <scope>IDENTIFICATION</scope>
</reference>
<dbReference type="EC" id="1.4.3.5" evidence="7"/>
<dbReference type="GeneTree" id="ENSGT00390000011219"/>